<dbReference type="GO" id="GO:0004497">
    <property type="term" value="F:monooxygenase activity"/>
    <property type="evidence" value="ECO:0007669"/>
    <property type="project" value="UniProtKB-KW"/>
</dbReference>
<gene>
    <name evidence="18" type="ORF">CEP54_008944</name>
</gene>
<reference evidence="18 19" key="1">
    <citation type="submission" date="2017-06" db="EMBL/GenBank/DDBJ databases">
        <title>Comparative genomic analysis of Ambrosia Fusariam Clade fungi.</title>
        <authorList>
            <person name="Stajich J.E."/>
            <person name="Carrillo J."/>
            <person name="Kijimoto T."/>
            <person name="Eskalen A."/>
            <person name="O'Donnell K."/>
            <person name="Kasson M."/>
        </authorList>
    </citation>
    <scope>NUCLEOTIDE SEQUENCE [LARGE SCALE GENOMIC DNA]</scope>
    <source>
        <strain evidence="18 19">NRRL62584</strain>
    </source>
</reference>
<evidence type="ECO:0000256" key="5">
    <source>
        <dbReference type="ARBA" id="ARBA00022729"/>
    </source>
</evidence>
<evidence type="ECO:0000259" key="17">
    <source>
        <dbReference type="Pfam" id="PF03443"/>
    </source>
</evidence>
<keyword evidence="6" id="KW-0136">Cellulose degradation</keyword>
<dbReference type="STRING" id="1325734.A0A428PT09"/>
<feature type="region of interest" description="Disordered" evidence="16">
    <location>
        <begin position="265"/>
        <end position="388"/>
    </location>
</feature>
<comment type="catalytic activity">
    <reaction evidence="14">
        <text>[(1-&gt;4)-beta-D-glucosyl]n+m + reduced acceptor + O2 = 4-dehydro-beta-D-glucosyl-[(1-&gt;4)-beta-D-glucosyl]n-1 + [(1-&gt;4)-beta-D-glucosyl]m + acceptor + H2O.</text>
        <dbReference type="EC" id="1.14.99.56"/>
    </reaction>
</comment>
<comment type="subcellular location">
    <subcellularLocation>
        <location evidence="2">Secreted</location>
    </subcellularLocation>
</comment>
<dbReference type="Proteomes" id="UP000288168">
    <property type="component" value="Unassembled WGS sequence"/>
</dbReference>
<evidence type="ECO:0000256" key="8">
    <source>
        <dbReference type="ARBA" id="ARBA00023008"/>
    </source>
</evidence>
<comment type="cofactor">
    <cofactor evidence="1">
        <name>Cu(2+)</name>
        <dbReference type="ChEBI" id="CHEBI:29036"/>
    </cofactor>
</comment>
<evidence type="ECO:0000256" key="16">
    <source>
        <dbReference type="SAM" id="MobiDB-lite"/>
    </source>
</evidence>
<evidence type="ECO:0000256" key="4">
    <source>
        <dbReference type="ARBA" id="ARBA00022723"/>
    </source>
</evidence>
<dbReference type="PANTHER" id="PTHR33353:SF36">
    <property type="entry name" value="ENDO-BETA-1,4-GLUCANASE D"/>
    <property type="match status" value="1"/>
</dbReference>
<proteinExistence type="inferred from homology"/>
<feature type="compositionally biased region" description="Low complexity" evidence="16">
    <location>
        <begin position="291"/>
        <end position="351"/>
    </location>
</feature>
<keyword evidence="4" id="KW-0479">Metal-binding</keyword>
<dbReference type="PANTHER" id="PTHR33353">
    <property type="entry name" value="PUTATIVE (AFU_ORTHOLOGUE AFUA_1G12560)-RELATED"/>
    <property type="match status" value="1"/>
</dbReference>
<keyword evidence="10" id="KW-1015">Disulfide bond</keyword>
<keyword evidence="19" id="KW-1185">Reference proteome</keyword>
<evidence type="ECO:0000256" key="10">
    <source>
        <dbReference type="ARBA" id="ARBA00023157"/>
    </source>
</evidence>
<keyword evidence="3" id="KW-0964">Secreted</keyword>
<sequence>MPSFTQKTILSALAGAIGVAAHGHVNNIVINGASYAGYDVFSLPYSSNPPVVVGWSTTATDNGFVAPDAFGTADIICHKDAKNAKGHAKVAAGDSIFLQWDTWPESHKGPVIDYLASCGTAGCETVDKEALKFFKISEKGLIDGSGSPGEYAADELIKNGNGWMVQVPENIKPGFYVLRHEIIALHSGGQENGAQNYPQCFNLEVTGSGTEEPAGTLGTELYKADDEGILFNIYTQLSTYPIPGPKLIAGASAVAQGTSAVASTATPLTGGASAAEPTADSGAGSAQPSKAPAATTAAPAAGNTEAPAAGNSEAPAATQAPAASDSAPAPIFVSATSAAAAQPTQAAPSSGSGSGSGAGKGCKSKRGKKLRRHARDVKSRNVAPMKKY</sequence>
<feature type="compositionally biased region" description="Basic residues" evidence="16">
    <location>
        <begin position="362"/>
        <end position="375"/>
    </location>
</feature>
<dbReference type="EMBL" id="NKCI01000094">
    <property type="protein sequence ID" value="RSL56218.1"/>
    <property type="molecule type" value="Genomic_DNA"/>
</dbReference>
<evidence type="ECO:0000256" key="9">
    <source>
        <dbReference type="ARBA" id="ARBA00023033"/>
    </source>
</evidence>
<dbReference type="GO" id="GO:0046872">
    <property type="term" value="F:metal ion binding"/>
    <property type="evidence" value="ECO:0007669"/>
    <property type="project" value="UniProtKB-KW"/>
</dbReference>
<comment type="similarity">
    <text evidence="13">Belongs to the polysaccharide monooxygenase AA9 family.</text>
</comment>
<feature type="domain" description="Auxiliary Activity family 9 catalytic" evidence="17">
    <location>
        <begin position="22"/>
        <end position="238"/>
    </location>
</feature>
<evidence type="ECO:0000256" key="1">
    <source>
        <dbReference type="ARBA" id="ARBA00001973"/>
    </source>
</evidence>
<organism evidence="18 19">
    <name type="scientific">Fusarium duplospermum</name>
    <dbReference type="NCBI Taxonomy" id="1325734"/>
    <lineage>
        <taxon>Eukaryota</taxon>
        <taxon>Fungi</taxon>
        <taxon>Dikarya</taxon>
        <taxon>Ascomycota</taxon>
        <taxon>Pezizomycotina</taxon>
        <taxon>Sordariomycetes</taxon>
        <taxon>Hypocreomycetidae</taxon>
        <taxon>Hypocreales</taxon>
        <taxon>Nectriaceae</taxon>
        <taxon>Fusarium</taxon>
        <taxon>Fusarium solani species complex</taxon>
    </lineage>
</organism>
<comment type="caution">
    <text evidence="18">The sequence shown here is derived from an EMBL/GenBank/DDBJ whole genome shotgun (WGS) entry which is preliminary data.</text>
</comment>
<dbReference type="AlphaFoldDB" id="A0A428PT09"/>
<evidence type="ECO:0000256" key="2">
    <source>
        <dbReference type="ARBA" id="ARBA00004613"/>
    </source>
</evidence>
<evidence type="ECO:0000256" key="14">
    <source>
        <dbReference type="ARBA" id="ARBA00045077"/>
    </source>
</evidence>
<evidence type="ECO:0000256" key="11">
    <source>
        <dbReference type="ARBA" id="ARBA00023277"/>
    </source>
</evidence>
<keyword evidence="5" id="KW-0732">Signal</keyword>
<keyword evidence="8" id="KW-0186">Copper</keyword>
<keyword evidence="11" id="KW-0119">Carbohydrate metabolism</keyword>
<dbReference type="GO" id="GO:0030245">
    <property type="term" value="P:cellulose catabolic process"/>
    <property type="evidence" value="ECO:0007669"/>
    <property type="project" value="UniProtKB-KW"/>
</dbReference>
<dbReference type="CDD" id="cd21175">
    <property type="entry name" value="LPMO_AA9"/>
    <property type="match status" value="1"/>
</dbReference>
<evidence type="ECO:0000256" key="3">
    <source>
        <dbReference type="ARBA" id="ARBA00022525"/>
    </source>
</evidence>
<evidence type="ECO:0000256" key="15">
    <source>
        <dbReference type="ARBA" id="ARBA00047174"/>
    </source>
</evidence>
<dbReference type="Gene3D" id="2.70.50.70">
    <property type="match status" value="1"/>
</dbReference>
<accession>A0A428PT09</accession>
<evidence type="ECO:0000256" key="13">
    <source>
        <dbReference type="ARBA" id="ARBA00044502"/>
    </source>
</evidence>
<evidence type="ECO:0000313" key="19">
    <source>
        <dbReference type="Proteomes" id="UP000288168"/>
    </source>
</evidence>
<dbReference type="InterPro" id="IPR005103">
    <property type="entry name" value="AA9_LPMO"/>
</dbReference>
<protein>
    <recommendedName>
        <fullName evidence="15">lytic cellulose monooxygenase (C4-dehydrogenating)</fullName>
        <ecNumber evidence="15">1.14.99.56</ecNumber>
    </recommendedName>
</protein>
<keyword evidence="12" id="KW-0624">Polysaccharide degradation</keyword>
<dbReference type="InterPro" id="IPR049892">
    <property type="entry name" value="AA9"/>
</dbReference>
<dbReference type="EC" id="1.14.99.56" evidence="15"/>
<dbReference type="GO" id="GO:0005576">
    <property type="term" value="C:extracellular region"/>
    <property type="evidence" value="ECO:0007669"/>
    <property type="project" value="UniProtKB-SubCell"/>
</dbReference>
<name>A0A428PT09_9HYPO</name>
<keyword evidence="9" id="KW-0503">Monooxygenase</keyword>
<evidence type="ECO:0000256" key="12">
    <source>
        <dbReference type="ARBA" id="ARBA00023326"/>
    </source>
</evidence>
<dbReference type="Pfam" id="PF03443">
    <property type="entry name" value="AA9"/>
    <property type="match status" value="1"/>
</dbReference>
<evidence type="ECO:0000256" key="6">
    <source>
        <dbReference type="ARBA" id="ARBA00023001"/>
    </source>
</evidence>
<evidence type="ECO:0000256" key="7">
    <source>
        <dbReference type="ARBA" id="ARBA00023002"/>
    </source>
</evidence>
<evidence type="ECO:0000313" key="18">
    <source>
        <dbReference type="EMBL" id="RSL56218.1"/>
    </source>
</evidence>
<keyword evidence="7" id="KW-0560">Oxidoreductase</keyword>
<dbReference type="OrthoDB" id="4849160at2759"/>